<dbReference type="PANTHER" id="PTHR40469">
    <property type="entry name" value="SECRETED GLYCOSYL HYDROLASE"/>
    <property type="match status" value="1"/>
</dbReference>
<comment type="caution">
    <text evidence="2">The sequence shown here is derived from an EMBL/GenBank/DDBJ whole genome shotgun (WGS) entry which is preliminary data.</text>
</comment>
<protein>
    <submittedName>
        <fullName evidence="2">ThuA domain-containing protein</fullName>
    </submittedName>
</protein>
<dbReference type="Proteomes" id="UP001296706">
    <property type="component" value="Unassembled WGS sequence"/>
</dbReference>
<dbReference type="InterPro" id="IPR029010">
    <property type="entry name" value="ThuA-like"/>
</dbReference>
<dbReference type="SUPFAM" id="SSF52317">
    <property type="entry name" value="Class I glutamine amidotransferase-like"/>
    <property type="match status" value="1"/>
</dbReference>
<evidence type="ECO:0000313" key="3">
    <source>
        <dbReference type="Proteomes" id="UP001296706"/>
    </source>
</evidence>
<evidence type="ECO:0000313" key="2">
    <source>
        <dbReference type="EMBL" id="NMH78052.1"/>
    </source>
</evidence>
<dbReference type="Pfam" id="PF06283">
    <property type="entry name" value="ThuA"/>
    <property type="match status" value="1"/>
</dbReference>
<dbReference type="InterPro" id="IPR003006">
    <property type="entry name" value="Ig/MHC_CS"/>
</dbReference>
<sequence length="219" mass="23949">MRKSTALVVRGGWEGHCPVETTDSFLPFLKDSGYETVTTDSLDVYLDADLLARTDLILQCWTMGTITKDQLAGLRGAVESGTGLAGWHGGIADAFRSSSDYLHMVGGQFACHPRDFVDHTLDVVPERADHPIVAGISSVTLHTEQYWVLSDSRNDVLATTTVPALPGDPWSEPVVSPAVWTRTWGAGRIFVCTVGHKQEDLDVPEIRTVIERGLTWASR</sequence>
<dbReference type="InterPro" id="IPR029062">
    <property type="entry name" value="Class_I_gatase-like"/>
</dbReference>
<organism evidence="2 3">
    <name type="scientific">Pseudonocardia xinjiangensis</name>
    <dbReference type="NCBI Taxonomy" id="75289"/>
    <lineage>
        <taxon>Bacteria</taxon>
        <taxon>Bacillati</taxon>
        <taxon>Actinomycetota</taxon>
        <taxon>Actinomycetes</taxon>
        <taxon>Pseudonocardiales</taxon>
        <taxon>Pseudonocardiaceae</taxon>
        <taxon>Pseudonocardia</taxon>
    </lineage>
</organism>
<feature type="domain" description="ThuA-like" evidence="1">
    <location>
        <begin position="6"/>
        <end position="217"/>
    </location>
</feature>
<dbReference type="EMBL" id="JAAXKY010000035">
    <property type="protein sequence ID" value="NMH78052.1"/>
    <property type="molecule type" value="Genomic_DNA"/>
</dbReference>
<evidence type="ECO:0000259" key="1">
    <source>
        <dbReference type="Pfam" id="PF06283"/>
    </source>
</evidence>
<dbReference type="Gene3D" id="3.40.50.880">
    <property type="match status" value="1"/>
</dbReference>
<accession>A0ABX1RDF3</accession>
<proteinExistence type="predicted"/>
<name>A0ABX1RDF3_9PSEU</name>
<dbReference type="PROSITE" id="PS00290">
    <property type="entry name" value="IG_MHC"/>
    <property type="match status" value="1"/>
</dbReference>
<dbReference type="PANTHER" id="PTHR40469:SF2">
    <property type="entry name" value="GALACTOSE-BINDING DOMAIN-LIKE SUPERFAMILY PROTEIN"/>
    <property type="match status" value="1"/>
</dbReference>
<reference evidence="2 3" key="1">
    <citation type="submission" date="2020-04" db="EMBL/GenBank/DDBJ databases">
        <authorList>
            <person name="Klaysubun C."/>
            <person name="Duangmal K."/>
            <person name="Lipun K."/>
        </authorList>
    </citation>
    <scope>NUCLEOTIDE SEQUENCE [LARGE SCALE GENOMIC DNA]</scope>
    <source>
        <strain evidence="2 3">JCM 11839</strain>
    </source>
</reference>
<gene>
    <name evidence="2" type="ORF">HF577_13280</name>
</gene>
<keyword evidence="3" id="KW-1185">Reference proteome</keyword>
<dbReference type="RefSeq" id="WP_169396128.1">
    <property type="nucleotide sequence ID" value="NZ_BAAAJH010000009.1"/>
</dbReference>